<dbReference type="SMART" id="SM00271">
    <property type="entry name" value="DnaJ"/>
    <property type="match status" value="1"/>
</dbReference>
<dbReference type="PRINTS" id="PR00625">
    <property type="entry name" value="JDOMAIN"/>
</dbReference>
<dbReference type="InterPro" id="IPR036869">
    <property type="entry name" value="J_dom_sf"/>
</dbReference>
<feature type="domain" description="J" evidence="3">
    <location>
        <begin position="18"/>
        <end position="93"/>
    </location>
</feature>
<dbReference type="InterPro" id="IPR001623">
    <property type="entry name" value="DnaJ_domain"/>
</dbReference>
<feature type="compositionally biased region" description="Basic and acidic residues" evidence="1">
    <location>
        <begin position="41"/>
        <end position="57"/>
    </location>
</feature>
<keyword evidence="5" id="KW-1185">Reference proteome</keyword>
<keyword evidence="2" id="KW-0812">Transmembrane</keyword>
<evidence type="ECO:0000313" key="5">
    <source>
        <dbReference type="Proteomes" id="UP000494206"/>
    </source>
</evidence>
<dbReference type="InterPro" id="IPR018253">
    <property type="entry name" value="DnaJ_domain_CS"/>
</dbReference>
<dbReference type="AlphaFoldDB" id="A0A8S1E4P7"/>
<evidence type="ECO:0000256" key="1">
    <source>
        <dbReference type="SAM" id="MobiDB-lite"/>
    </source>
</evidence>
<dbReference type="EMBL" id="CADEPM010000001">
    <property type="protein sequence ID" value="CAB3396719.1"/>
    <property type="molecule type" value="Genomic_DNA"/>
</dbReference>
<evidence type="ECO:0000313" key="4">
    <source>
        <dbReference type="EMBL" id="CAB3396719.1"/>
    </source>
</evidence>
<dbReference type="OrthoDB" id="376357at2759"/>
<evidence type="ECO:0000256" key="2">
    <source>
        <dbReference type="SAM" id="Phobius"/>
    </source>
</evidence>
<feature type="transmembrane region" description="Helical" evidence="2">
    <location>
        <begin position="157"/>
        <end position="176"/>
    </location>
</feature>
<protein>
    <recommendedName>
        <fullName evidence="3">J domain-containing protein</fullName>
    </recommendedName>
</protein>
<evidence type="ECO:0000259" key="3">
    <source>
        <dbReference type="PROSITE" id="PS50076"/>
    </source>
</evidence>
<feature type="region of interest" description="Disordered" evidence="1">
    <location>
        <begin position="41"/>
        <end position="60"/>
    </location>
</feature>
<dbReference type="PROSITE" id="PS00636">
    <property type="entry name" value="DNAJ_1"/>
    <property type="match status" value="1"/>
</dbReference>
<reference evidence="4 5" key="1">
    <citation type="submission" date="2020-04" db="EMBL/GenBank/DDBJ databases">
        <authorList>
            <person name="Laetsch R D."/>
            <person name="Stevens L."/>
            <person name="Kumar S."/>
            <person name="Blaxter L. M."/>
        </authorList>
    </citation>
    <scope>NUCLEOTIDE SEQUENCE [LARGE SCALE GENOMIC DNA]</scope>
</reference>
<sequence>MLNRILRRGFASYVERKNYYEILDVAPNASAQEIKDAFVRKTKQLHPDQSKRKDDSRVGWAKRTSDTEQFMLVKEAYDCLRNPEKRKSYDVAYSPEGGFLMEAFTKTREMSAAQKNVHRREWSGDIIDNPKRRRPTQFSHFRNPEEEYNREKNKNRLLVMIACVLFGFVLANVLYVRKLQSDRLRSEMPRV</sequence>
<comment type="caution">
    <text evidence="4">The sequence shown here is derived from an EMBL/GenBank/DDBJ whole genome shotgun (WGS) entry which is preliminary data.</text>
</comment>
<gene>
    <name evidence="4" type="ORF">CBOVIS_LOCUS234</name>
</gene>
<proteinExistence type="predicted"/>
<keyword evidence="2" id="KW-1133">Transmembrane helix</keyword>
<keyword evidence="2" id="KW-0472">Membrane</keyword>
<dbReference type="PANTHER" id="PTHR44240:SF10">
    <property type="entry name" value="J DOMAIN-CONTAINING PROTEIN"/>
    <property type="match status" value="1"/>
</dbReference>
<accession>A0A8S1E4P7</accession>
<name>A0A8S1E4P7_9PELO</name>
<organism evidence="4 5">
    <name type="scientific">Caenorhabditis bovis</name>
    <dbReference type="NCBI Taxonomy" id="2654633"/>
    <lineage>
        <taxon>Eukaryota</taxon>
        <taxon>Metazoa</taxon>
        <taxon>Ecdysozoa</taxon>
        <taxon>Nematoda</taxon>
        <taxon>Chromadorea</taxon>
        <taxon>Rhabditida</taxon>
        <taxon>Rhabditina</taxon>
        <taxon>Rhabditomorpha</taxon>
        <taxon>Rhabditoidea</taxon>
        <taxon>Rhabditidae</taxon>
        <taxon>Peloderinae</taxon>
        <taxon>Caenorhabditis</taxon>
    </lineage>
</organism>
<dbReference type="Pfam" id="PF00226">
    <property type="entry name" value="DnaJ"/>
    <property type="match status" value="1"/>
</dbReference>
<dbReference type="Gene3D" id="1.10.287.110">
    <property type="entry name" value="DnaJ domain"/>
    <property type="match status" value="1"/>
</dbReference>
<dbReference type="InterPro" id="IPR052276">
    <property type="entry name" value="Diphthamide-biosynth_chaperone"/>
</dbReference>
<dbReference type="SUPFAM" id="SSF46565">
    <property type="entry name" value="Chaperone J-domain"/>
    <property type="match status" value="1"/>
</dbReference>
<dbReference type="CDD" id="cd06257">
    <property type="entry name" value="DnaJ"/>
    <property type="match status" value="1"/>
</dbReference>
<dbReference type="Proteomes" id="UP000494206">
    <property type="component" value="Unassembled WGS sequence"/>
</dbReference>
<dbReference type="PROSITE" id="PS50076">
    <property type="entry name" value="DNAJ_2"/>
    <property type="match status" value="1"/>
</dbReference>
<dbReference type="PANTHER" id="PTHR44240">
    <property type="entry name" value="DNAJ DOMAIN (PROKARYOTIC HEAT SHOCK PROTEIN)-RELATED"/>
    <property type="match status" value="1"/>
</dbReference>